<dbReference type="Pfam" id="PF20684">
    <property type="entry name" value="Fung_rhodopsin"/>
    <property type="match status" value="1"/>
</dbReference>
<feature type="transmembrane region" description="Helical" evidence="6">
    <location>
        <begin position="141"/>
        <end position="164"/>
    </location>
</feature>
<sequence>MDDDTVGVRPPPPGVTPDFHSTPWLHQANRITVAVGLTVSTLFLLMRLYTKAYVIRKLWWDDVSIVLAWIFSIGTQATILYGYAHSSFAIHIWNMPVSRLVAYRTTILAVAVLYLPALAFAKLAVIMLYYRVLKSVRMWQYILWVLGAGISAYSLSLVLGLIFACHPIQAGWTVSPPAACKRRSGLYMGTAIANTASDVVLLAIPVTFLWGMHLPLLQKIGIMCLFGIGCLTVITSIVRLVTLIPLLASNDQPHNIGLACLFIAIEANFIILCGSAPYLRQFFRHHKDWSPRMRVSSKDTSRTERPGGIEMATGESYELEYSTRV</sequence>
<dbReference type="Proteomes" id="UP000184188">
    <property type="component" value="Unassembled WGS sequence"/>
</dbReference>
<dbReference type="InterPro" id="IPR049326">
    <property type="entry name" value="Rhodopsin_dom_fungi"/>
</dbReference>
<dbReference type="PANTHER" id="PTHR33048:SF124">
    <property type="entry name" value="INTEGRAL MEMBRANE PROTEIN"/>
    <property type="match status" value="1"/>
</dbReference>
<protein>
    <recommendedName>
        <fullName evidence="7">Rhodopsin domain-containing protein</fullName>
    </recommendedName>
</protein>
<dbReference type="STRING" id="1073090.A0A1L9SD59"/>
<comment type="subcellular location">
    <subcellularLocation>
        <location evidence="1">Membrane</location>
        <topology evidence="1">Multi-pass membrane protein</topology>
    </subcellularLocation>
</comment>
<accession>A0A1L9SD59</accession>
<feature type="transmembrane region" description="Helical" evidence="6">
    <location>
        <begin position="62"/>
        <end position="83"/>
    </location>
</feature>
<feature type="transmembrane region" description="Helical" evidence="6">
    <location>
        <begin position="103"/>
        <end position="129"/>
    </location>
</feature>
<dbReference type="VEuPathDB" id="FungiDB:ASPZODRAFT_70649"/>
<dbReference type="GeneID" id="34616150"/>
<feature type="domain" description="Rhodopsin" evidence="7">
    <location>
        <begin position="46"/>
        <end position="284"/>
    </location>
</feature>
<gene>
    <name evidence="8" type="ORF">ASPZODRAFT_70649</name>
</gene>
<keyword evidence="9" id="KW-1185">Reference proteome</keyword>
<dbReference type="RefSeq" id="XP_022579544.1">
    <property type="nucleotide sequence ID" value="XM_022729686.1"/>
</dbReference>
<name>A0A1L9SD59_9EURO</name>
<dbReference type="PANTHER" id="PTHR33048">
    <property type="entry name" value="PTH11-LIKE INTEGRAL MEMBRANE PROTEIN (AFU_ORTHOLOGUE AFUA_5G11245)"/>
    <property type="match status" value="1"/>
</dbReference>
<feature type="transmembrane region" description="Helical" evidence="6">
    <location>
        <begin position="222"/>
        <end position="244"/>
    </location>
</feature>
<evidence type="ECO:0000256" key="4">
    <source>
        <dbReference type="ARBA" id="ARBA00023136"/>
    </source>
</evidence>
<keyword evidence="2 6" id="KW-0812">Transmembrane</keyword>
<feature type="transmembrane region" description="Helical" evidence="6">
    <location>
        <begin position="31"/>
        <end position="50"/>
    </location>
</feature>
<reference evidence="9" key="1">
    <citation type="journal article" date="2017" name="Genome Biol.">
        <title>Comparative genomics reveals high biological diversity and specific adaptations in the industrially and medically important fungal genus Aspergillus.</title>
        <authorList>
            <person name="de Vries R.P."/>
            <person name="Riley R."/>
            <person name="Wiebenga A."/>
            <person name="Aguilar-Osorio G."/>
            <person name="Amillis S."/>
            <person name="Uchima C.A."/>
            <person name="Anderluh G."/>
            <person name="Asadollahi M."/>
            <person name="Askin M."/>
            <person name="Barry K."/>
            <person name="Battaglia E."/>
            <person name="Bayram O."/>
            <person name="Benocci T."/>
            <person name="Braus-Stromeyer S.A."/>
            <person name="Caldana C."/>
            <person name="Canovas D."/>
            <person name="Cerqueira G.C."/>
            <person name="Chen F."/>
            <person name="Chen W."/>
            <person name="Choi C."/>
            <person name="Clum A."/>
            <person name="Dos Santos R.A."/>
            <person name="Damasio A.R."/>
            <person name="Diallinas G."/>
            <person name="Emri T."/>
            <person name="Fekete E."/>
            <person name="Flipphi M."/>
            <person name="Freyberg S."/>
            <person name="Gallo A."/>
            <person name="Gournas C."/>
            <person name="Habgood R."/>
            <person name="Hainaut M."/>
            <person name="Harispe M.L."/>
            <person name="Henrissat B."/>
            <person name="Hilden K.S."/>
            <person name="Hope R."/>
            <person name="Hossain A."/>
            <person name="Karabika E."/>
            <person name="Karaffa L."/>
            <person name="Karanyi Z."/>
            <person name="Krasevec N."/>
            <person name="Kuo A."/>
            <person name="Kusch H."/>
            <person name="LaButti K."/>
            <person name="Lagendijk E.L."/>
            <person name="Lapidus A."/>
            <person name="Levasseur A."/>
            <person name="Lindquist E."/>
            <person name="Lipzen A."/>
            <person name="Logrieco A.F."/>
            <person name="MacCabe A."/>
            <person name="Maekelae M.R."/>
            <person name="Malavazi I."/>
            <person name="Melin P."/>
            <person name="Meyer V."/>
            <person name="Mielnichuk N."/>
            <person name="Miskei M."/>
            <person name="Molnar A.P."/>
            <person name="Mule G."/>
            <person name="Ngan C.Y."/>
            <person name="Orejas M."/>
            <person name="Orosz E."/>
            <person name="Ouedraogo J.P."/>
            <person name="Overkamp K.M."/>
            <person name="Park H.-S."/>
            <person name="Perrone G."/>
            <person name="Piumi F."/>
            <person name="Punt P.J."/>
            <person name="Ram A.F."/>
            <person name="Ramon A."/>
            <person name="Rauscher S."/>
            <person name="Record E."/>
            <person name="Riano-Pachon D.M."/>
            <person name="Robert V."/>
            <person name="Roehrig J."/>
            <person name="Ruller R."/>
            <person name="Salamov A."/>
            <person name="Salih N.S."/>
            <person name="Samson R.A."/>
            <person name="Sandor E."/>
            <person name="Sanguinetti M."/>
            <person name="Schuetze T."/>
            <person name="Sepcic K."/>
            <person name="Shelest E."/>
            <person name="Sherlock G."/>
            <person name="Sophianopoulou V."/>
            <person name="Squina F.M."/>
            <person name="Sun H."/>
            <person name="Susca A."/>
            <person name="Todd R.B."/>
            <person name="Tsang A."/>
            <person name="Unkles S.E."/>
            <person name="van de Wiele N."/>
            <person name="van Rossen-Uffink D."/>
            <person name="Oliveira J.V."/>
            <person name="Vesth T.C."/>
            <person name="Visser J."/>
            <person name="Yu J.-H."/>
            <person name="Zhou M."/>
            <person name="Andersen M.R."/>
            <person name="Archer D.B."/>
            <person name="Baker S.E."/>
            <person name="Benoit I."/>
            <person name="Brakhage A.A."/>
            <person name="Braus G.H."/>
            <person name="Fischer R."/>
            <person name="Frisvad J.C."/>
            <person name="Goldman G.H."/>
            <person name="Houbraken J."/>
            <person name="Oakley B."/>
            <person name="Pocsi I."/>
            <person name="Scazzocchio C."/>
            <person name="Seiboth B."/>
            <person name="vanKuyk P.A."/>
            <person name="Wortman J."/>
            <person name="Dyer P.S."/>
            <person name="Grigoriev I.V."/>
        </authorList>
    </citation>
    <scope>NUCLEOTIDE SEQUENCE [LARGE SCALE GENOMIC DNA]</scope>
    <source>
        <strain evidence="9">CBS 506.65</strain>
    </source>
</reference>
<evidence type="ECO:0000259" key="7">
    <source>
        <dbReference type="Pfam" id="PF20684"/>
    </source>
</evidence>
<keyword evidence="3 6" id="KW-1133">Transmembrane helix</keyword>
<dbReference type="EMBL" id="KV878346">
    <property type="protein sequence ID" value="OJJ45034.1"/>
    <property type="molecule type" value="Genomic_DNA"/>
</dbReference>
<organism evidence="8 9">
    <name type="scientific">Penicilliopsis zonata CBS 506.65</name>
    <dbReference type="NCBI Taxonomy" id="1073090"/>
    <lineage>
        <taxon>Eukaryota</taxon>
        <taxon>Fungi</taxon>
        <taxon>Dikarya</taxon>
        <taxon>Ascomycota</taxon>
        <taxon>Pezizomycotina</taxon>
        <taxon>Eurotiomycetes</taxon>
        <taxon>Eurotiomycetidae</taxon>
        <taxon>Eurotiales</taxon>
        <taxon>Aspergillaceae</taxon>
        <taxon>Penicilliopsis</taxon>
    </lineage>
</organism>
<dbReference type="GO" id="GO:0016020">
    <property type="term" value="C:membrane"/>
    <property type="evidence" value="ECO:0007669"/>
    <property type="project" value="UniProtKB-SubCell"/>
</dbReference>
<dbReference type="AlphaFoldDB" id="A0A1L9SD59"/>
<feature type="transmembrane region" description="Helical" evidence="6">
    <location>
        <begin position="184"/>
        <end position="210"/>
    </location>
</feature>
<evidence type="ECO:0000256" key="5">
    <source>
        <dbReference type="ARBA" id="ARBA00038359"/>
    </source>
</evidence>
<proteinExistence type="inferred from homology"/>
<dbReference type="InterPro" id="IPR052337">
    <property type="entry name" value="SAT4-like"/>
</dbReference>
<comment type="similarity">
    <text evidence="5">Belongs to the SAT4 family.</text>
</comment>
<keyword evidence="4 6" id="KW-0472">Membrane</keyword>
<evidence type="ECO:0000313" key="9">
    <source>
        <dbReference type="Proteomes" id="UP000184188"/>
    </source>
</evidence>
<evidence type="ECO:0000256" key="3">
    <source>
        <dbReference type="ARBA" id="ARBA00022989"/>
    </source>
</evidence>
<evidence type="ECO:0000256" key="1">
    <source>
        <dbReference type="ARBA" id="ARBA00004141"/>
    </source>
</evidence>
<evidence type="ECO:0000256" key="2">
    <source>
        <dbReference type="ARBA" id="ARBA00022692"/>
    </source>
</evidence>
<dbReference type="OrthoDB" id="5342292at2759"/>
<evidence type="ECO:0000313" key="8">
    <source>
        <dbReference type="EMBL" id="OJJ45034.1"/>
    </source>
</evidence>
<feature type="transmembrane region" description="Helical" evidence="6">
    <location>
        <begin position="256"/>
        <end position="279"/>
    </location>
</feature>
<evidence type="ECO:0000256" key="6">
    <source>
        <dbReference type="SAM" id="Phobius"/>
    </source>
</evidence>